<keyword evidence="3" id="KW-1185">Reference proteome</keyword>
<dbReference type="RefSeq" id="WP_252663406.1">
    <property type="nucleotide sequence ID" value="NZ_CP098611.1"/>
</dbReference>
<gene>
    <name evidence="2" type="ORF">NEA10_01150</name>
</gene>
<reference evidence="2" key="1">
    <citation type="submission" date="2022-06" db="EMBL/GenBank/DDBJ databases">
        <title>Genome sequence of Phormidium yuhuli AB48 isolated from an industrial photobioreactor environment.</title>
        <authorList>
            <person name="Qiu Y."/>
            <person name="Noonan A.J.C."/>
            <person name="Dofher K."/>
            <person name="Koch M."/>
            <person name="Kieft B."/>
            <person name="Lin X."/>
            <person name="Ziels R.M."/>
            <person name="Hallam S.J."/>
        </authorList>
    </citation>
    <scope>NUCLEOTIDE SEQUENCE</scope>
    <source>
        <strain evidence="2">AB48</strain>
    </source>
</reference>
<dbReference type="EMBL" id="CP098611">
    <property type="protein sequence ID" value="USR91381.1"/>
    <property type="molecule type" value="Genomic_DNA"/>
</dbReference>
<proteinExistence type="predicted"/>
<evidence type="ECO:0000313" key="2">
    <source>
        <dbReference type="EMBL" id="USR91381.1"/>
    </source>
</evidence>
<feature type="region of interest" description="Disordered" evidence="1">
    <location>
        <begin position="452"/>
        <end position="485"/>
    </location>
</feature>
<name>A0ABY5AR53_9CYAN</name>
<evidence type="ECO:0000256" key="1">
    <source>
        <dbReference type="SAM" id="MobiDB-lite"/>
    </source>
</evidence>
<evidence type="ECO:0008006" key="4">
    <source>
        <dbReference type="Google" id="ProtNLM"/>
    </source>
</evidence>
<organism evidence="2 3">
    <name type="scientific">Phormidium yuhuli AB48</name>
    <dbReference type="NCBI Taxonomy" id="2940671"/>
    <lineage>
        <taxon>Bacteria</taxon>
        <taxon>Bacillati</taxon>
        <taxon>Cyanobacteriota</taxon>
        <taxon>Cyanophyceae</taxon>
        <taxon>Oscillatoriophycideae</taxon>
        <taxon>Oscillatoriales</taxon>
        <taxon>Oscillatoriaceae</taxon>
        <taxon>Phormidium</taxon>
        <taxon>Phormidium yuhuli</taxon>
    </lineage>
</organism>
<dbReference type="SUPFAM" id="SSF52266">
    <property type="entry name" value="SGNH hydrolase"/>
    <property type="match status" value="1"/>
</dbReference>
<feature type="region of interest" description="Disordered" evidence="1">
    <location>
        <begin position="110"/>
        <end position="143"/>
    </location>
</feature>
<protein>
    <recommendedName>
        <fullName evidence="4">DUF1574 domain-containing protein</fullName>
    </recommendedName>
</protein>
<dbReference type="Proteomes" id="UP001056708">
    <property type="component" value="Chromosome"/>
</dbReference>
<sequence length="976" mass="109179">MVLNTDKAPHAGTTIDLTSWAKEALGIPGVSMAVAVRDRDLQVWCWGEHCPDAPQVMARLSQAIHQDCPLPDSAPPIERVCLYGRSMEAPPGDTPPFETPDWTVRFTVDSLHSSTQKGRDRPSQNMAEEEAPPTSRKKRDKKTIIESVESALQDISTDVWISVKRIERQGGGRRLWIACESAYAPDAALLAQPIARRLRDLNLRGFRDAVLLGQVSGESRPEWTLRVDLTPSDRTIEAWARWGDVAAITLRLNNTVAPLDLQLSAVLKDSTLHLVCSPLHYGQLTLENFPSREMVMEKLSPVLQSLAPRGILGATIYAVDIPYEASFPQPKTPVWVAWEDLPARQRPDLVPSALELARGGSLSALTFILERLLNTSLSEKLATGGIRIQIRRKGTLLHIMSEGLTCPVQTEISPKIVKFLDQLELSNLSGVRIYGRRSGQRKPRWHYGVDFAPAPEQTPGVPEFQSLDSPPLDLGNDPGLATSEEGGSAVVAQGSPSLTVSDWLCRTSLFRPRASLPQSTTTDLPQRAQVAVPTLVVWGLLGLLLTVQVDWLASEALQRRQRAIAPPPSLEIEPPQEDMAFEYDIHLPELSEAEELPEEAFDRTGFTAAPNQPQVVAARGGEVRLIREPEIEFASFNSEQMDRQLALYREYVEEGGVPDILVVGSSRALRGIHPTVLQEQLQREGYPPLRVFNLGINGATAQVVNLLLREIIPPDRLPQTIIWADGARAFNSGREDLTYEAIVRSPGYQQIQRGFRPIESSLDLSPQAGERSLFERVRDRYQALDERLQELVAHYSAAYPQRDELKTWVSEVLGDRPRPEPPETPETARLPANDPLLHDNGFLAFPQRFNLQEYYQHHSQVSGAHDADYANFQLQGLQAIALRSILEFSQLQDINLIFVNLPLTDDYLDPVRLQHEEVFVQFLLDLSQQYEFVFRNFAQLWVEQHDYFSDPSHLNRYGAVAVSQRLAKSPTINWTP</sequence>
<accession>A0ABY5AR53</accession>
<evidence type="ECO:0000313" key="3">
    <source>
        <dbReference type="Proteomes" id="UP001056708"/>
    </source>
</evidence>